<name>A0ABU6Z1V3_9FABA</name>
<reference evidence="1 2" key="1">
    <citation type="journal article" date="2023" name="Plants (Basel)">
        <title>Bridging the Gap: Combining Genomics and Transcriptomics Approaches to Understand Stylosanthes scabra, an Orphan Legume from the Brazilian Caatinga.</title>
        <authorList>
            <person name="Ferreira-Neto J.R.C."/>
            <person name="da Silva M.D."/>
            <person name="Binneck E."/>
            <person name="de Melo N.F."/>
            <person name="da Silva R.H."/>
            <person name="de Melo A.L.T.M."/>
            <person name="Pandolfi V."/>
            <person name="Bustamante F.O."/>
            <person name="Brasileiro-Vidal A.C."/>
            <person name="Benko-Iseppon A.M."/>
        </authorList>
    </citation>
    <scope>NUCLEOTIDE SEQUENCE [LARGE SCALE GENOMIC DNA]</scope>
    <source>
        <tissue evidence="1">Leaves</tissue>
    </source>
</reference>
<organism evidence="1 2">
    <name type="scientific">Stylosanthes scabra</name>
    <dbReference type="NCBI Taxonomy" id="79078"/>
    <lineage>
        <taxon>Eukaryota</taxon>
        <taxon>Viridiplantae</taxon>
        <taxon>Streptophyta</taxon>
        <taxon>Embryophyta</taxon>
        <taxon>Tracheophyta</taxon>
        <taxon>Spermatophyta</taxon>
        <taxon>Magnoliopsida</taxon>
        <taxon>eudicotyledons</taxon>
        <taxon>Gunneridae</taxon>
        <taxon>Pentapetalae</taxon>
        <taxon>rosids</taxon>
        <taxon>fabids</taxon>
        <taxon>Fabales</taxon>
        <taxon>Fabaceae</taxon>
        <taxon>Papilionoideae</taxon>
        <taxon>50 kb inversion clade</taxon>
        <taxon>dalbergioids sensu lato</taxon>
        <taxon>Dalbergieae</taxon>
        <taxon>Pterocarpus clade</taxon>
        <taxon>Stylosanthes</taxon>
    </lineage>
</organism>
<evidence type="ECO:0000313" key="1">
    <source>
        <dbReference type="EMBL" id="MED6216219.1"/>
    </source>
</evidence>
<accession>A0ABU6Z1V3</accession>
<sequence>MLVRGSFLLNQSAFDNGTGLMGNPPPLYKELKSLDKHINVTFECHRRLMLQHVMEFLIEVVEAGRPSDPHVNVMRGPPVTATPFQIGGNSDTYYVVKSGSSSDGVHDDEYIPETPSDGTQYILPASHRIPNFAKSFINSI</sequence>
<dbReference type="EMBL" id="JASCZI010271871">
    <property type="protein sequence ID" value="MED6216219.1"/>
    <property type="molecule type" value="Genomic_DNA"/>
</dbReference>
<proteinExistence type="predicted"/>
<protein>
    <submittedName>
        <fullName evidence="1">Uncharacterized protein</fullName>
    </submittedName>
</protein>
<keyword evidence="2" id="KW-1185">Reference proteome</keyword>
<dbReference type="Proteomes" id="UP001341840">
    <property type="component" value="Unassembled WGS sequence"/>
</dbReference>
<evidence type="ECO:0000313" key="2">
    <source>
        <dbReference type="Proteomes" id="UP001341840"/>
    </source>
</evidence>
<comment type="caution">
    <text evidence="1">The sequence shown here is derived from an EMBL/GenBank/DDBJ whole genome shotgun (WGS) entry which is preliminary data.</text>
</comment>
<gene>
    <name evidence="1" type="ORF">PIB30_005481</name>
</gene>